<feature type="domain" description="D-isomer specific 2-hydroxyacid dehydrogenase catalytic" evidence="5">
    <location>
        <begin position="3"/>
        <end position="327"/>
    </location>
</feature>
<dbReference type="GO" id="GO:0008720">
    <property type="term" value="F:D-lactate dehydrogenase (NAD+) activity"/>
    <property type="evidence" value="ECO:0007669"/>
    <property type="project" value="TreeGrafter"/>
</dbReference>
<dbReference type="InterPro" id="IPR058205">
    <property type="entry name" value="D-LDH-like"/>
</dbReference>
<feature type="domain" description="D-isomer specific 2-hydroxyacid dehydrogenase NAD-binding" evidence="6">
    <location>
        <begin position="109"/>
        <end position="296"/>
    </location>
</feature>
<evidence type="ECO:0000256" key="4">
    <source>
        <dbReference type="RuleBase" id="RU003719"/>
    </source>
</evidence>
<dbReference type="CDD" id="cd12183">
    <property type="entry name" value="LDH_like_2"/>
    <property type="match status" value="1"/>
</dbReference>
<dbReference type="PROSITE" id="PS00065">
    <property type="entry name" value="D_2_HYDROXYACID_DH_1"/>
    <property type="match status" value="1"/>
</dbReference>
<organism evidence="7 8">
    <name type="scientific">Agrobacterium fabrum</name>
    <dbReference type="NCBI Taxonomy" id="1176649"/>
    <lineage>
        <taxon>Bacteria</taxon>
        <taxon>Pseudomonadati</taxon>
        <taxon>Pseudomonadota</taxon>
        <taxon>Alphaproteobacteria</taxon>
        <taxon>Hyphomicrobiales</taxon>
        <taxon>Rhizobiaceae</taxon>
        <taxon>Rhizobium/Agrobacterium group</taxon>
        <taxon>Agrobacterium</taxon>
        <taxon>Agrobacterium tumefaciens complex</taxon>
    </lineage>
</organism>
<evidence type="ECO:0000259" key="5">
    <source>
        <dbReference type="Pfam" id="PF00389"/>
    </source>
</evidence>
<dbReference type="InterPro" id="IPR036291">
    <property type="entry name" value="NAD(P)-bd_dom_sf"/>
</dbReference>
<dbReference type="GO" id="GO:0051287">
    <property type="term" value="F:NAD binding"/>
    <property type="evidence" value="ECO:0007669"/>
    <property type="project" value="InterPro"/>
</dbReference>
<dbReference type="EMBL" id="FNEW01000002">
    <property type="protein sequence ID" value="SDJ75294.1"/>
    <property type="molecule type" value="Genomic_DNA"/>
</dbReference>
<evidence type="ECO:0000256" key="2">
    <source>
        <dbReference type="ARBA" id="ARBA00023002"/>
    </source>
</evidence>
<name>A0A7Z7BN14_9HYPH</name>
<keyword evidence="2 4" id="KW-0560">Oxidoreductase</keyword>
<dbReference type="SUPFAM" id="SSF52283">
    <property type="entry name" value="Formate/glycerate dehydrogenase catalytic domain-like"/>
    <property type="match status" value="1"/>
</dbReference>
<dbReference type="InterPro" id="IPR006139">
    <property type="entry name" value="D-isomer_2_OHA_DH_cat_dom"/>
</dbReference>
<dbReference type="PANTHER" id="PTHR43026:SF1">
    <property type="entry name" value="2-HYDROXYACID DEHYDROGENASE HOMOLOG 1-RELATED"/>
    <property type="match status" value="1"/>
</dbReference>
<comment type="similarity">
    <text evidence="1 4">Belongs to the D-isomer specific 2-hydroxyacid dehydrogenase family.</text>
</comment>
<dbReference type="RefSeq" id="WP_092732320.1">
    <property type="nucleotide sequence ID" value="NZ_FNEW01000002.1"/>
</dbReference>
<dbReference type="PANTHER" id="PTHR43026">
    <property type="entry name" value="2-HYDROXYACID DEHYDROGENASE HOMOLOG 1-RELATED"/>
    <property type="match status" value="1"/>
</dbReference>
<comment type="caution">
    <text evidence="7">The sequence shown here is derived from an EMBL/GenBank/DDBJ whole genome shotgun (WGS) entry which is preliminary data.</text>
</comment>
<dbReference type="InterPro" id="IPR029752">
    <property type="entry name" value="D-isomer_DH_CS1"/>
</dbReference>
<reference evidence="7 8" key="1">
    <citation type="submission" date="2016-10" db="EMBL/GenBank/DDBJ databases">
        <authorList>
            <person name="Varghese N."/>
            <person name="Submissions S."/>
        </authorList>
    </citation>
    <scope>NUCLEOTIDE SEQUENCE [LARGE SCALE GENOMIC DNA]</scope>
    <source>
        <strain evidence="7 8">PDC82</strain>
    </source>
</reference>
<accession>A0A7Z7BN14</accession>
<protein>
    <submittedName>
        <fullName evidence="7">D-lactate dehydrogenase</fullName>
    </submittedName>
</protein>
<dbReference type="SUPFAM" id="SSF51735">
    <property type="entry name" value="NAD(P)-binding Rossmann-fold domains"/>
    <property type="match status" value="1"/>
</dbReference>
<dbReference type="Pfam" id="PF00389">
    <property type="entry name" value="2-Hacid_dh"/>
    <property type="match status" value="1"/>
</dbReference>
<dbReference type="Gene3D" id="3.40.50.720">
    <property type="entry name" value="NAD(P)-binding Rossmann-like Domain"/>
    <property type="match status" value="2"/>
</dbReference>
<dbReference type="InterPro" id="IPR029753">
    <property type="entry name" value="D-isomer_DH_CS"/>
</dbReference>
<evidence type="ECO:0000259" key="6">
    <source>
        <dbReference type="Pfam" id="PF02826"/>
    </source>
</evidence>
<dbReference type="PROSITE" id="PS00671">
    <property type="entry name" value="D_2_HYDROXYACID_DH_3"/>
    <property type="match status" value="1"/>
</dbReference>
<evidence type="ECO:0000313" key="7">
    <source>
        <dbReference type="EMBL" id="SDJ75294.1"/>
    </source>
</evidence>
<evidence type="ECO:0000256" key="1">
    <source>
        <dbReference type="ARBA" id="ARBA00005854"/>
    </source>
</evidence>
<evidence type="ECO:0000256" key="3">
    <source>
        <dbReference type="ARBA" id="ARBA00023027"/>
    </source>
</evidence>
<dbReference type="Proteomes" id="UP000198917">
    <property type="component" value="Unassembled WGS sequence"/>
</dbReference>
<dbReference type="Pfam" id="PF02826">
    <property type="entry name" value="2-Hacid_dh_C"/>
    <property type="match status" value="1"/>
</dbReference>
<keyword evidence="3" id="KW-0520">NAD</keyword>
<proteinExistence type="inferred from homology"/>
<evidence type="ECO:0000313" key="8">
    <source>
        <dbReference type="Proteomes" id="UP000198917"/>
    </source>
</evidence>
<dbReference type="InterPro" id="IPR006140">
    <property type="entry name" value="D-isomer_DH_NAD-bd"/>
</dbReference>
<dbReference type="AlphaFoldDB" id="A0A7Z7BN14"/>
<gene>
    <name evidence="7" type="ORF">SAMN05428983_2652</name>
</gene>
<sequence>MRIVVYSAKPYDRQFLDEAARPGTDLQYCEARLSPETVALADGAVAICAFVNDDLSRPVLEKLAGMGVRLVALRCAGFNQVDLAAAEKLGLTIARVPAYSPYAVAEHTMALILSLNRKIHRAYNRVREGNFALDGLLGFDLHGKTMGIVGTGKIGAIFARIAAGFGCRLIGHDLHPNPDCEALGMTYVTLEELFRTSDIVALMCPLTRETRHLIRRETLPLLKKGVMLINTSRGAIIDTPAAITGLKDGTIGSLGIDVYEEEADLFFEDLSNDVLRDDVFARLLTFPNVLVTGHQGFFTQEALKNIADTTIGNIESFVDTGKALHAVSTEQLAGAVS</sequence>